<name>G2QMB3_THET4</name>
<dbReference type="Proteomes" id="UP000007322">
    <property type="component" value="Chromosome 6"/>
</dbReference>
<evidence type="ECO:0000313" key="2">
    <source>
        <dbReference type="Proteomes" id="UP000007322"/>
    </source>
</evidence>
<organism evidence="1 2">
    <name type="scientific">Thermothelomyces thermophilus (strain ATCC 42464 / BCRC 31852 / DSM 1799)</name>
    <name type="common">Sporotrichum thermophile</name>
    <dbReference type="NCBI Taxonomy" id="573729"/>
    <lineage>
        <taxon>Eukaryota</taxon>
        <taxon>Fungi</taxon>
        <taxon>Dikarya</taxon>
        <taxon>Ascomycota</taxon>
        <taxon>Pezizomycotina</taxon>
        <taxon>Sordariomycetes</taxon>
        <taxon>Sordariomycetidae</taxon>
        <taxon>Sordariales</taxon>
        <taxon>Chaetomiaceae</taxon>
        <taxon>Thermothelomyces</taxon>
    </lineage>
</organism>
<sequence>MCARTGHFRFPGFGLALPVPGLLRVSPTIGAFPRSYASSLGVVYLVVTNVIARNAVVQDGSGALWLLWTLCFGGAPGWPWRVFFLHHGYS</sequence>
<keyword evidence="2" id="KW-1185">Reference proteome</keyword>
<dbReference type="GeneID" id="11514631"/>
<reference evidence="1 2" key="1">
    <citation type="journal article" date="2011" name="Nat. Biotechnol.">
        <title>Comparative genomic analysis of the thermophilic biomass-degrading fungi Myceliophthora thermophila and Thielavia terrestris.</title>
        <authorList>
            <person name="Berka R.M."/>
            <person name="Grigoriev I.V."/>
            <person name="Otillar R."/>
            <person name="Salamov A."/>
            <person name="Grimwood J."/>
            <person name="Reid I."/>
            <person name="Ishmael N."/>
            <person name="John T."/>
            <person name="Darmond C."/>
            <person name="Moisan M.-C."/>
            <person name="Henrissat B."/>
            <person name="Coutinho P.M."/>
            <person name="Lombard V."/>
            <person name="Natvig D.O."/>
            <person name="Lindquist E."/>
            <person name="Schmutz J."/>
            <person name="Lucas S."/>
            <person name="Harris P."/>
            <person name="Powlowski J."/>
            <person name="Bellemare A."/>
            <person name="Taylor D."/>
            <person name="Butler G."/>
            <person name="de Vries R.P."/>
            <person name="Allijn I.E."/>
            <person name="van den Brink J."/>
            <person name="Ushinsky S."/>
            <person name="Storms R."/>
            <person name="Powell A.J."/>
            <person name="Paulsen I.T."/>
            <person name="Elbourne L.D.H."/>
            <person name="Baker S.E."/>
            <person name="Magnuson J."/>
            <person name="LaBoissiere S."/>
            <person name="Clutterbuck A.J."/>
            <person name="Martinez D."/>
            <person name="Wogulis M."/>
            <person name="de Leon A.L."/>
            <person name="Rey M.W."/>
            <person name="Tsang A."/>
        </authorList>
    </citation>
    <scope>NUCLEOTIDE SEQUENCE [LARGE SCALE GENOMIC DNA]</scope>
    <source>
        <strain evidence="2">ATCC 42464 / BCRC 31852 / DSM 1799</strain>
    </source>
</reference>
<dbReference type="AlphaFoldDB" id="G2QMB3"/>
<proteinExistence type="predicted"/>
<gene>
    <name evidence="1" type="ORF">MYCTH_2310956</name>
</gene>
<protein>
    <submittedName>
        <fullName evidence="1">Uncharacterized protein</fullName>
    </submittedName>
</protein>
<dbReference type="HOGENOM" id="CLU_2442409_0_0_1"/>
<evidence type="ECO:0000313" key="1">
    <source>
        <dbReference type="EMBL" id="AEO61093.1"/>
    </source>
</evidence>
<dbReference type="RefSeq" id="XP_003666338.1">
    <property type="nucleotide sequence ID" value="XM_003666290.1"/>
</dbReference>
<dbReference type="InParanoid" id="G2QMB3"/>
<dbReference type="VEuPathDB" id="FungiDB:MYCTH_2310956"/>
<accession>G2QMB3</accession>
<dbReference type="KEGG" id="mtm:MYCTH_2310956"/>
<dbReference type="EMBL" id="CP003007">
    <property type="protein sequence ID" value="AEO61093.1"/>
    <property type="molecule type" value="Genomic_DNA"/>
</dbReference>